<evidence type="ECO:0000313" key="4">
    <source>
        <dbReference type="Proteomes" id="UP000193218"/>
    </source>
</evidence>
<protein>
    <recommendedName>
        <fullName evidence="2">RNB domain-containing protein</fullName>
    </recommendedName>
</protein>
<dbReference type="SUPFAM" id="SSF50249">
    <property type="entry name" value="Nucleic acid-binding proteins"/>
    <property type="match status" value="1"/>
</dbReference>
<dbReference type="PANTHER" id="PTHR23355:SF65">
    <property type="entry name" value="EXORIBONUCLEASE CYT-4, PUTATIVE (AFU_ORTHOLOGUE AFUA_7G01550)-RELATED"/>
    <property type="match status" value="1"/>
</dbReference>
<dbReference type="GO" id="GO:0000932">
    <property type="term" value="C:P-body"/>
    <property type="evidence" value="ECO:0007669"/>
    <property type="project" value="TreeGrafter"/>
</dbReference>
<dbReference type="RefSeq" id="XP_021869833.1">
    <property type="nucleotide sequence ID" value="XM_022013816.1"/>
</dbReference>
<dbReference type="GO" id="GO:0003723">
    <property type="term" value="F:RNA binding"/>
    <property type="evidence" value="ECO:0007669"/>
    <property type="project" value="InterPro"/>
</dbReference>
<dbReference type="InterPro" id="IPR012340">
    <property type="entry name" value="NA-bd_OB-fold"/>
</dbReference>
<evidence type="ECO:0000256" key="1">
    <source>
        <dbReference type="SAM" id="MobiDB-lite"/>
    </source>
</evidence>
<evidence type="ECO:0000313" key="3">
    <source>
        <dbReference type="EMBL" id="ORX35669.1"/>
    </source>
</evidence>
<dbReference type="GO" id="GO:0006402">
    <property type="term" value="P:mRNA catabolic process"/>
    <property type="evidence" value="ECO:0007669"/>
    <property type="project" value="TreeGrafter"/>
</dbReference>
<sequence length="1074" mass="119455">MRGRAVAGPSRLAYRQLHSSVPHRDVDSRALAPLGIPQREPVKPDPRPIARTHRDESDYSSRPLKANRKRDRDDPELSDELRYRLPDIAPDVEHHRPPPGGIFDAHSPHARFPPRLAIQRSHRQNYAKSLGLHVTALNRVPEIKLVPRPDVPVRMDTAPKTKIEYSIGQGLATKEKQAYFEDIFDGNDVETGPLNGMDWAEGSEAEVDFLAPGRVVETRRSGRQNVGMILANVIVGGRVRYFVLRAYGDVWLTSANDVQYVLPSTLVKPELVGQCWRSESMDLLARGEQEGSNAEMRRMLTARQKVASVLRKVVRETERMTARIMSAAKAKGGLEGLWGHFASKDPNSRSCVTSVQAAEYFLKDGDEIQIKSGTLPAFAAHNILMKHPQLFIADPGAITETGRFLLRSQSERETLARVTRIMHSTVDEDREIIRGFVDKASRAIETSRALKTKDDYEWKEVSDAPVIEWTSVEQDLVWALLMSLYETRSTQEQIMLPILTTLLKSIPAYSDRNLDREAVALFAGEIGIVPPWETLRRSEVAEDQTRRSVLLPRSQELGSVPLRGDELDSVREDYTSHKVFVVDDAGSKELDDGVSVERIHGSDDVWIHAHIADPTRFIGPGDPLARVAAARGSAGYFQEGSVSLFGDDSMKNVSLGSEEGTDGVKAVMTFSSRVNTSGDVTDYHVNLGWVKKPRVLTYDAVDSVLGLSPSLANLRPFGTPVEHDTVSSTSTSPSSEEAKDLELIQQRMLAYRNQRMKNAGFESFLPQPSLRLSNRPPPSNTSFFSREHTPSKSSFWLGSPMIDFSVPPLESSGSYTSRQVIAEAMIMANRAAAAFCSSRKLPVPFRTCSKPLLTALPGQTGLTFEDLMKKRDPKTFVLDPFELAKTSATFQGGQLSLKPGEHWFLGFEDTHGYLRVTSPLRRYDDLLAHWQIRSALAADHRHPSLAAPRLPEDYVKQIMLIADSASKDNRNAGRFSSSWWTALLIRDRMANPRPGGYIYDSQSIDPNEPLEAIIAMPPTYTAEGDKLNSPVLIPALGTLARLVGSKHEEVGDRIKVRIQDIALWPKPLVSVIDA</sequence>
<dbReference type="InterPro" id="IPR050180">
    <property type="entry name" value="RNR_Ribonuclease"/>
</dbReference>
<dbReference type="PANTHER" id="PTHR23355">
    <property type="entry name" value="RIBONUCLEASE"/>
    <property type="match status" value="1"/>
</dbReference>
<feature type="domain" description="RNB" evidence="2">
    <location>
        <begin position="571"/>
        <end position="938"/>
    </location>
</feature>
<dbReference type="Pfam" id="PF00773">
    <property type="entry name" value="RNB"/>
    <property type="match status" value="1"/>
</dbReference>
<dbReference type="GeneID" id="33555624"/>
<dbReference type="SMART" id="SM00955">
    <property type="entry name" value="RNB"/>
    <property type="match status" value="1"/>
</dbReference>
<feature type="compositionally biased region" description="Basic and acidic residues" evidence="1">
    <location>
        <begin position="70"/>
        <end position="79"/>
    </location>
</feature>
<gene>
    <name evidence="3" type="ORF">BD324DRAFT_592583</name>
</gene>
<dbReference type="OrthoDB" id="2285229at2759"/>
<dbReference type="Proteomes" id="UP000193218">
    <property type="component" value="Unassembled WGS sequence"/>
</dbReference>
<reference evidence="3 4" key="1">
    <citation type="submission" date="2017-03" db="EMBL/GenBank/DDBJ databases">
        <title>Widespread Adenine N6-methylation of Active Genes in Fungi.</title>
        <authorList>
            <consortium name="DOE Joint Genome Institute"/>
            <person name="Mondo S.J."/>
            <person name="Dannebaum R.O."/>
            <person name="Kuo R.C."/>
            <person name="Louie K.B."/>
            <person name="Bewick A.J."/>
            <person name="Labutti K."/>
            <person name="Haridas S."/>
            <person name="Kuo A."/>
            <person name="Salamov A."/>
            <person name="Ahrendt S.R."/>
            <person name="Lau R."/>
            <person name="Bowen B.P."/>
            <person name="Lipzen A."/>
            <person name="Sullivan W."/>
            <person name="Andreopoulos W.B."/>
            <person name="Clum A."/>
            <person name="Lindquist E."/>
            <person name="Daum C."/>
            <person name="Northen T.R."/>
            <person name="Ramamoorthy G."/>
            <person name="Schmitz R.J."/>
            <person name="Gryganskyi A."/>
            <person name="Culley D."/>
            <person name="Magnuson J."/>
            <person name="James T.Y."/>
            <person name="O'Malley M.A."/>
            <person name="Stajich J.E."/>
            <person name="Spatafora J.W."/>
            <person name="Visel A."/>
            <person name="Grigoriev I.V."/>
        </authorList>
    </citation>
    <scope>NUCLEOTIDE SEQUENCE [LARGE SCALE GENOMIC DNA]</scope>
    <source>
        <strain evidence="3 4">NRRL Y-17943</strain>
    </source>
</reference>
<keyword evidence="4" id="KW-1185">Reference proteome</keyword>
<proteinExistence type="predicted"/>
<feature type="region of interest" description="Disordered" evidence="1">
    <location>
        <begin position="16"/>
        <end position="79"/>
    </location>
</feature>
<dbReference type="InterPro" id="IPR001900">
    <property type="entry name" value="RNase_II/R"/>
</dbReference>
<dbReference type="EMBL" id="NBSH01000010">
    <property type="protein sequence ID" value="ORX35669.1"/>
    <property type="molecule type" value="Genomic_DNA"/>
</dbReference>
<dbReference type="InParanoid" id="A0A1Y1UCC8"/>
<dbReference type="AlphaFoldDB" id="A0A1Y1UCC8"/>
<dbReference type="STRING" id="4999.A0A1Y1UCC8"/>
<comment type="caution">
    <text evidence="3">The sequence shown here is derived from an EMBL/GenBank/DDBJ whole genome shotgun (WGS) entry which is preliminary data.</text>
</comment>
<organism evidence="3 4">
    <name type="scientific">Kockovaella imperatae</name>
    <dbReference type="NCBI Taxonomy" id="4999"/>
    <lineage>
        <taxon>Eukaryota</taxon>
        <taxon>Fungi</taxon>
        <taxon>Dikarya</taxon>
        <taxon>Basidiomycota</taxon>
        <taxon>Agaricomycotina</taxon>
        <taxon>Tremellomycetes</taxon>
        <taxon>Tremellales</taxon>
        <taxon>Cuniculitremaceae</taxon>
        <taxon>Kockovaella</taxon>
    </lineage>
</organism>
<evidence type="ECO:0000259" key="2">
    <source>
        <dbReference type="SMART" id="SM00955"/>
    </source>
</evidence>
<dbReference type="GO" id="GO:0000175">
    <property type="term" value="F:3'-5'-RNA exonuclease activity"/>
    <property type="evidence" value="ECO:0007669"/>
    <property type="project" value="TreeGrafter"/>
</dbReference>
<feature type="compositionally biased region" description="Basic and acidic residues" evidence="1">
    <location>
        <begin position="40"/>
        <end position="59"/>
    </location>
</feature>
<accession>A0A1Y1UCC8</accession>
<name>A0A1Y1UCC8_9TREE</name>